<feature type="compositionally biased region" description="Basic and acidic residues" evidence="1">
    <location>
        <begin position="132"/>
        <end position="146"/>
    </location>
</feature>
<keyword evidence="3" id="KW-1185">Reference proteome</keyword>
<dbReference type="AlphaFoldDB" id="A0AAN8EJA5"/>
<organism evidence="2 3">
    <name type="scientific">Knufia fluminis</name>
    <dbReference type="NCBI Taxonomy" id="191047"/>
    <lineage>
        <taxon>Eukaryota</taxon>
        <taxon>Fungi</taxon>
        <taxon>Dikarya</taxon>
        <taxon>Ascomycota</taxon>
        <taxon>Pezizomycotina</taxon>
        <taxon>Eurotiomycetes</taxon>
        <taxon>Chaetothyriomycetidae</taxon>
        <taxon>Chaetothyriales</taxon>
        <taxon>Trichomeriaceae</taxon>
        <taxon>Knufia</taxon>
    </lineage>
</organism>
<feature type="region of interest" description="Disordered" evidence="1">
    <location>
        <begin position="124"/>
        <end position="146"/>
    </location>
</feature>
<evidence type="ECO:0000256" key="1">
    <source>
        <dbReference type="SAM" id="MobiDB-lite"/>
    </source>
</evidence>
<accession>A0AAN8EJA5</accession>
<protein>
    <submittedName>
        <fullName evidence="2">Uncharacterized protein</fullName>
    </submittedName>
</protein>
<dbReference type="Proteomes" id="UP001316803">
    <property type="component" value="Unassembled WGS sequence"/>
</dbReference>
<reference evidence="2 3" key="1">
    <citation type="submission" date="2022-12" db="EMBL/GenBank/DDBJ databases">
        <title>Genomic features and morphological characterization of a novel Knufia sp. strain isolated from spacecraft assembly facility.</title>
        <authorList>
            <person name="Teixeira M."/>
            <person name="Chander A.M."/>
            <person name="Stajich J.E."/>
            <person name="Venkateswaran K."/>
        </authorList>
    </citation>
    <scope>NUCLEOTIDE SEQUENCE [LARGE SCALE GENOMIC DNA]</scope>
    <source>
        <strain evidence="2 3">FJI-L2-BK-P2</strain>
    </source>
</reference>
<proteinExistence type="predicted"/>
<sequence>MGVFNRPVVGLLGFFAGTFVPILLEAADARYLRHDRAFRTLYLKNKEKAREFEMKGDFERARGYEEKAAACQRQLELVQRRMQLWADSEATLKNAKKGAMGDEGAREKSRQLAILGKSEGEGFIRRNAPQTFRDEFAMDTKPNNDR</sequence>
<dbReference type="EMBL" id="JAKLMC020000014">
    <property type="protein sequence ID" value="KAK5952703.1"/>
    <property type="molecule type" value="Genomic_DNA"/>
</dbReference>
<comment type="caution">
    <text evidence="2">The sequence shown here is derived from an EMBL/GenBank/DDBJ whole genome shotgun (WGS) entry which is preliminary data.</text>
</comment>
<name>A0AAN8EJA5_9EURO</name>
<gene>
    <name evidence="2" type="ORF">OHC33_006295</name>
</gene>
<evidence type="ECO:0000313" key="3">
    <source>
        <dbReference type="Proteomes" id="UP001316803"/>
    </source>
</evidence>
<evidence type="ECO:0000313" key="2">
    <source>
        <dbReference type="EMBL" id="KAK5952703.1"/>
    </source>
</evidence>